<dbReference type="EMBL" id="CAICTM010002158">
    <property type="protein sequence ID" value="CAB9528159.1"/>
    <property type="molecule type" value="Genomic_DNA"/>
</dbReference>
<organism evidence="1 2">
    <name type="scientific">Seminavis robusta</name>
    <dbReference type="NCBI Taxonomy" id="568900"/>
    <lineage>
        <taxon>Eukaryota</taxon>
        <taxon>Sar</taxon>
        <taxon>Stramenopiles</taxon>
        <taxon>Ochrophyta</taxon>
        <taxon>Bacillariophyta</taxon>
        <taxon>Bacillariophyceae</taxon>
        <taxon>Bacillariophycidae</taxon>
        <taxon>Naviculales</taxon>
        <taxon>Naviculaceae</taxon>
        <taxon>Seminavis</taxon>
    </lineage>
</organism>
<proteinExistence type="predicted"/>
<dbReference type="Proteomes" id="UP001153069">
    <property type="component" value="Unassembled WGS sequence"/>
</dbReference>
<evidence type="ECO:0000313" key="2">
    <source>
        <dbReference type="Proteomes" id="UP001153069"/>
    </source>
</evidence>
<comment type="caution">
    <text evidence="1">The sequence shown here is derived from an EMBL/GenBank/DDBJ whole genome shotgun (WGS) entry which is preliminary data.</text>
</comment>
<evidence type="ECO:0000313" key="1">
    <source>
        <dbReference type="EMBL" id="CAB9528159.1"/>
    </source>
</evidence>
<name>A0A9N8EY92_9STRA</name>
<accession>A0A9N8EY92</accession>
<reference evidence="1" key="1">
    <citation type="submission" date="2020-06" db="EMBL/GenBank/DDBJ databases">
        <authorList>
            <consortium name="Plant Systems Biology data submission"/>
        </authorList>
    </citation>
    <scope>NUCLEOTIDE SEQUENCE</scope>
    <source>
        <strain evidence="1">D6</strain>
    </source>
</reference>
<gene>
    <name evidence="1" type="ORF">SEMRO_2160_G317072.1</name>
</gene>
<keyword evidence="2" id="KW-1185">Reference proteome</keyword>
<dbReference type="AlphaFoldDB" id="A0A9N8EY92"/>
<sequence length="91" mass="10323">MCVADRVMDGDVRALYKADNAVVGRQVVDSPSDLPAIQAKDTDEAPAEIGWSQQPKSVEIAMKRRLQWNNLMDILEHERLHKALIRKVTRL</sequence>
<protein>
    <submittedName>
        <fullName evidence="1">Uncharacterized protein</fullName>
    </submittedName>
</protein>